<dbReference type="KEGG" id="ffu:CLAFUR5_11985"/>
<evidence type="ECO:0000313" key="2">
    <source>
        <dbReference type="EMBL" id="UJO22455.1"/>
    </source>
</evidence>
<reference evidence="2" key="1">
    <citation type="submission" date="2021-12" db="EMBL/GenBank/DDBJ databases">
        <authorList>
            <person name="Zaccaron A."/>
            <person name="Stergiopoulos I."/>
        </authorList>
    </citation>
    <scope>NUCLEOTIDE SEQUENCE</scope>
    <source>
        <strain evidence="2">Race5_Kim</strain>
    </source>
</reference>
<proteinExistence type="predicted"/>
<accession>A0A9Q8PH74</accession>
<feature type="region of interest" description="Disordered" evidence="1">
    <location>
        <begin position="301"/>
        <end position="326"/>
    </location>
</feature>
<dbReference type="Proteomes" id="UP000756132">
    <property type="component" value="Chromosome 10"/>
</dbReference>
<dbReference type="EMBL" id="CP090172">
    <property type="protein sequence ID" value="UJO22455.1"/>
    <property type="molecule type" value="Genomic_DNA"/>
</dbReference>
<dbReference type="RefSeq" id="XP_047766821.1">
    <property type="nucleotide sequence ID" value="XM_047911133.1"/>
</dbReference>
<dbReference type="GeneID" id="71991863"/>
<feature type="compositionally biased region" description="Basic and acidic residues" evidence="1">
    <location>
        <begin position="221"/>
        <end position="232"/>
    </location>
</feature>
<name>A0A9Q8PH74_PASFU</name>
<feature type="region of interest" description="Disordered" evidence="1">
    <location>
        <begin position="130"/>
        <end position="170"/>
    </location>
</feature>
<evidence type="ECO:0000313" key="3">
    <source>
        <dbReference type="Proteomes" id="UP000756132"/>
    </source>
</evidence>
<dbReference type="AlphaFoldDB" id="A0A9Q8PH74"/>
<sequence>MAVPTRTPIAAKVEPKSTHVSDPTVQPFLQADFDPATYLNTTLPGLSISSASSRGGRNVSLPDLSAQLQTLLSQLNAQTSRHSTTLTQLTDEIIRSGSRLAYEVELLRGETLGLTDTFNNGLKKDINLLAPKEPVPPPQHAEHKDENGKQTFEGDPVNGEREQSDTAEPEFLQRLRTLTTVRERLDTVIKTFGSAMQWPLAPSEISLASSFISVSGPESTDDSRSREDKGKEHVEKLRQEINELLSAGAEGLRTANERVEELRLLAEVWRGTAEEKARLKLVDNLQKAVDEKQKTLGKISADGARKPGVSPARGYDHRYGNTDAKVPGDTGSGYGFLQNLRNLKNEMYLD</sequence>
<evidence type="ECO:0000256" key="1">
    <source>
        <dbReference type="SAM" id="MobiDB-lite"/>
    </source>
</evidence>
<dbReference type="OrthoDB" id="5413829at2759"/>
<reference evidence="2" key="2">
    <citation type="journal article" date="2022" name="Microb. Genom.">
        <title>A chromosome-scale genome assembly of the tomato pathogen Cladosporium fulvum reveals a compartmentalized genome architecture and the presence of a dispensable chromosome.</title>
        <authorList>
            <person name="Zaccaron A.Z."/>
            <person name="Chen L.H."/>
            <person name="Samaras A."/>
            <person name="Stergiopoulos I."/>
        </authorList>
    </citation>
    <scope>NUCLEOTIDE SEQUENCE</scope>
    <source>
        <strain evidence="2">Race5_Kim</strain>
    </source>
</reference>
<dbReference type="OMA" id="FGEAMHW"/>
<protein>
    <submittedName>
        <fullName evidence="2">Uncharacterized protein</fullName>
    </submittedName>
</protein>
<dbReference type="Gene3D" id="6.10.250.2790">
    <property type="match status" value="1"/>
</dbReference>
<organism evidence="2 3">
    <name type="scientific">Passalora fulva</name>
    <name type="common">Tomato leaf mold</name>
    <name type="synonym">Cladosporium fulvum</name>
    <dbReference type="NCBI Taxonomy" id="5499"/>
    <lineage>
        <taxon>Eukaryota</taxon>
        <taxon>Fungi</taxon>
        <taxon>Dikarya</taxon>
        <taxon>Ascomycota</taxon>
        <taxon>Pezizomycotina</taxon>
        <taxon>Dothideomycetes</taxon>
        <taxon>Dothideomycetidae</taxon>
        <taxon>Mycosphaerellales</taxon>
        <taxon>Mycosphaerellaceae</taxon>
        <taxon>Fulvia</taxon>
    </lineage>
</organism>
<gene>
    <name evidence="2" type="ORF">CLAFUR5_11985</name>
</gene>
<keyword evidence="3" id="KW-1185">Reference proteome</keyword>
<feature type="region of interest" description="Disordered" evidence="1">
    <location>
        <begin position="213"/>
        <end position="232"/>
    </location>
</feature>